<evidence type="ECO:0000256" key="4">
    <source>
        <dbReference type="ARBA" id="ARBA00013065"/>
    </source>
</evidence>
<feature type="domain" description="EngB-type G" evidence="17">
    <location>
        <begin position="21"/>
        <end position="196"/>
    </location>
</feature>
<evidence type="ECO:0000256" key="3">
    <source>
        <dbReference type="ARBA" id="ARBA00009638"/>
    </source>
</evidence>
<evidence type="ECO:0000256" key="7">
    <source>
        <dbReference type="ARBA" id="ARBA00022618"/>
    </source>
</evidence>
<evidence type="ECO:0000256" key="12">
    <source>
        <dbReference type="ARBA" id="ARBA00022840"/>
    </source>
</evidence>
<keyword evidence="5" id="KW-0055">Arginine biosynthesis</keyword>
<dbReference type="GO" id="GO:0051301">
    <property type="term" value="P:cell division"/>
    <property type="evidence" value="ECO:0007669"/>
    <property type="project" value="UniProtKB-KW"/>
</dbReference>
<evidence type="ECO:0000256" key="9">
    <source>
        <dbReference type="ARBA" id="ARBA00022723"/>
    </source>
</evidence>
<dbReference type="Gene3D" id="3.40.1160.10">
    <property type="entry name" value="Acetylglutamate kinase-like"/>
    <property type="match status" value="1"/>
</dbReference>
<comment type="pathway">
    <text evidence="2">Amino-acid biosynthesis; L-arginine biosynthesis; N(2)-acetyl-L-ornithine from L-glutamate: step 2/4.</text>
</comment>
<dbReference type="GO" id="GO:0005524">
    <property type="term" value="F:ATP binding"/>
    <property type="evidence" value="ECO:0007669"/>
    <property type="project" value="UniProtKB-KW"/>
</dbReference>
<keyword evidence="8" id="KW-0808">Transferase</keyword>
<dbReference type="CDD" id="cd04250">
    <property type="entry name" value="AAK_NAGK-C"/>
    <property type="match status" value="1"/>
</dbReference>
<keyword evidence="11" id="KW-0418">Kinase</keyword>
<dbReference type="SUPFAM" id="SSF52540">
    <property type="entry name" value="P-loop containing nucleoside triphosphate hydrolases"/>
    <property type="match status" value="1"/>
</dbReference>
<evidence type="ECO:0000256" key="1">
    <source>
        <dbReference type="ARBA" id="ARBA00001946"/>
    </source>
</evidence>
<sequence>MLSKCKFVAGVQDKRSLPDFLVPEVAFAGRSNVGKSSLINAVTRNRKGARVSSSPGSTRQINFYLNEGVLALVDLPGYGYSKASKESASSYMSLVEHYLLTRETLHRLVLLIDSKVGLREIDMDFMSWLEEHCVHYSLVLTKIDRLTDREFDDVLSAVQGRVEGCCMLLRPIIGTSSKSGKGIKELVHEVSKCVKEWPGERSRFSGETFVIKYDGAAMKDANLSARFASDVVLLKQVGINPIVVHGGDYKVEEVLAKFGRECTFVNGLRVMDVGTLEIAEMVLSGLVNKEVVQQINNTGGSAVGVSGKDACLVGAKKTCCTLRDGGPNNIEKIMDVGFVGEPSEVNTDLLFLLEESDFIPVISPVCSGANGVTYVVNPDLMASAIASAMSAAKLVLLADAADCVKDTQGHLLREISSDGAEKLLQDEGMSVSMLHKLQACIKFARETCGTSHIVDCTIPHVLLLELFTTHGTGTTLCCEFRGEQ</sequence>
<name>A0A6A6K0F2_HEVBR</name>
<evidence type="ECO:0000259" key="17">
    <source>
        <dbReference type="PROSITE" id="PS51706"/>
    </source>
</evidence>
<evidence type="ECO:0000256" key="11">
    <source>
        <dbReference type="ARBA" id="ARBA00022777"/>
    </source>
</evidence>
<dbReference type="SUPFAM" id="SSF53633">
    <property type="entry name" value="Carbamate kinase-like"/>
    <property type="match status" value="1"/>
</dbReference>
<keyword evidence="13" id="KW-0460">Magnesium</keyword>
<keyword evidence="6" id="KW-0028">Amino-acid biosynthesis</keyword>
<dbReference type="InterPro" id="IPR001048">
    <property type="entry name" value="Asp/Glu/Uridylate_kinase"/>
</dbReference>
<dbReference type="Pfam" id="PF00696">
    <property type="entry name" value="AA_kinase"/>
    <property type="match status" value="1"/>
</dbReference>
<dbReference type="PROSITE" id="PS51706">
    <property type="entry name" value="G_ENGB"/>
    <property type="match status" value="1"/>
</dbReference>
<evidence type="ECO:0000256" key="10">
    <source>
        <dbReference type="ARBA" id="ARBA00022741"/>
    </source>
</evidence>
<dbReference type="HAMAP" id="MF_00321">
    <property type="entry name" value="GTPase_EngB"/>
    <property type="match status" value="1"/>
</dbReference>
<reference evidence="18 19" key="1">
    <citation type="journal article" date="2020" name="Mol. Plant">
        <title>The Chromosome-Based Rubber Tree Genome Provides New Insights into Spurge Genome Evolution and Rubber Biosynthesis.</title>
        <authorList>
            <person name="Liu J."/>
            <person name="Shi C."/>
            <person name="Shi C.C."/>
            <person name="Li W."/>
            <person name="Zhang Q.J."/>
            <person name="Zhang Y."/>
            <person name="Li K."/>
            <person name="Lu H.F."/>
            <person name="Shi C."/>
            <person name="Zhu S.T."/>
            <person name="Xiao Z.Y."/>
            <person name="Nan H."/>
            <person name="Yue Y."/>
            <person name="Zhu X.G."/>
            <person name="Wu Y."/>
            <person name="Hong X.N."/>
            <person name="Fan G.Y."/>
            <person name="Tong Y."/>
            <person name="Zhang D."/>
            <person name="Mao C.L."/>
            <person name="Liu Y.L."/>
            <person name="Hao S.J."/>
            <person name="Liu W.Q."/>
            <person name="Lv M.Q."/>
            <person name="Zhang H.B."/>
            <person name="Liu Y."/>
            <person name="Hu-Tang G.R."/>
            <person name="Wang J.P."/>
            <person name="Wang J.H."/>
            <person name="Sun Y.H."/>
            <person name="Ni S.B."/>
            <person name="Chen W.B."/>
            <person name="Zhang X.C."/>
            <person name="Jiao Y.N."/>
            <person name="Eichler E.E."/>
            <person name="Li G.H."/>
            <person name="Liu X."/>
            <person name="Gao L.Z."/>
        </authorList>
    </citation>
    <scope>NUCLEOTIDE SEQUENCE [LARGE SCALE GENOMIC DNA]</scope>
    <source>
        <strain evidence="19">cv. GT1</strain>
        <tissue evidence="18">Leaf</tissue>
    </source>
</reference>
<dbReference type="Gene3D" id="3.40.50.300">
    <property type="entry name" value="P-loop containing nucleotide triphosphate hydrolases"/>
    <property type="match status" value="1"/>
</dbReference>
<organism evidence="18 19">
    <name type="scientific">Hevea brasiliensis</name>
    <name type="common">Para rubber tree</name>
    <name type="synonym">Siphonia brasiliensis</name>
    <dbReference type="NCBI Taxonomy" id="3981"/>
    <lineage>
        <taxon>Eukaryota</taxon>
        <taxon>Viridiplantae</taxon>
        <taxon>Streptophyta</taxon>
        <taxon>Embryophyta</taxon>
        <taxon>Tracheophyta</taxon>
        <taxon>Spermatophyta</taxon>
        <taxon>Magnoliopsida</taxon>
        <taxon>eudicotyledons</taxon>
        <taxon>Gunneridae</taxon>
        <taxon>Pentapetalae</taxon>
        <taxon>rosids</taxon>
        <taxon>fabids</taxon>
        <taxon>Malpighiales</taxon>
        <taxon>Euphorbiaceae</taxon>
        <taxon>Crotonoideae</taxon>
        <taxon>Micrandreae</taxon>
        <taxon>Hevea</taxon>
    </lineage>
</organism>
<accession>A0A6A6K0F2</accession>
<keyword evidence="12" id="KW-0067">ATP-binding</keyword>
<keyword evidence="7" id="KW-0132">Cell division</keyword>
<dbReference type="EMBL" id="JAAGAX010000511">
    <property type="protein sequence ID" value="KAF2281935.1"/>
    <property type="molecule type" value="Genomic_DNA"/>
</dbReference>
<dbReference type="InterPro" id="IPR004662">
    <property type="entry name" value="AcgluKinase_fam"/>
</dbReference>
<keyword evidence="10" id="KW-0547">Nucleotide-binding</keyword>
<dbReference type="PANTHER" id="PTHR11649:SF13">
    <property type="entry name" value="ENGB-TYPE G DOMAIN-CONTAINING PROTEIN"/>
    <property type="match status" value="1"/>
</dbReference>
<evidence type="ECO:0000313" key="18">
    <source>
        <dbReference type="EMBL" id="KAF2281935.1"/>
    </source>
</evidence>
<dbReference type="Pfam" id="PF01926">
    <property type="entry name" value="MMR_HSR1"/>
    <property type="match status" value="1"/>
</dbReference>
<evidence type="ECO:0000256" key="15">
    <source>
        <dbReference type="ARBA" id="ARBA00023210"/>
    </source>
</evidence>
<dbReference type="InterPro" id="IPR036393">
    <property type="entry name" value="AceGlu_kinase-like_sf"/>
</dbReference>
<dbReference type="FunFam" id="3.40.1160.10:FF:000004">
    <property type="entry name" value="Acetylglutamate kinase"/>
    <property type="match status" value="1"/>
</dbReference>
<dbReference type="Proteomes" id="UP000467840">
    <property type="component" value="Unassembled WGS sequence"/>
</dbReference>
<comment type="caution">
    <text evidence="18">The sequence shown here is derived from an EMBL/GenBank/DDBJ whole genome shotgun (WGS) entry which is preliminary data.</text>
</comment>
<dbReference type="GO" id="GO:0003991">
    <property type="term" value="F:acetylglutamate kinase activity"/>
    <property type="evidence" value="ECO:0007669"/>
    <property type="project" value="UniProtKB-EC"/>
</dbReference>
<keyword evidence="19" id="KW-1185">Reference proteome</keyword>
<keyword evidence="16" id="KW-0131">Cell cycle</keyword>
<protein>
    <recommendedName>
        <fullName evidence="4">acetylglutamate kinase</fullName>
        <ecNumber evidence="4">2.7.2.8</ecNumber>
    </recommendedName>
</protein>
<keyword evidence="14" id="KW-0342">GTP-binding</keyword>
<evidence type="ECO:0000256" key="13">
    <source>
        <dbReference type="ARBA" id="ARBA00022842"/>
    </source>
</evidence>
<dbReference type="GO" id="GO:0005737">
    <property type="term" value="C:cytoplasm"/>
    <property type="evidence" value="ECO:0007669"/>
    <property type="project" value="InterPro"/>
</dbReference>
<evidence type="ECO:0000256" key="16">
    <source>
        <dbReference type="ARBA" id="ARBA00023306"/>
    </source>
</evidence>
<dbReference type="InterPro" id="IPR006073">
    <property type="entry name" value="GTP-bd"/>
</dbReference>
<dbReference type="InterPro" id="IPR030393">
    <property type="entry name" value="G_ENGB_dom"/>
</dbReference>
<dbReference type="GO" id="GO:0046872">
    <property type="term" value="F:metal ion binding"/>
    <property type="evidence" value="ECO:0007669"/>
    <property type="project" value="UniProtKB-KW"/>
</dbReference>
<comment type="similarity">
    <text evidence="3">Belongs to the TRAFAC class TrmE-Era-EngA-EngB-Septin-like GTPase superfamily. EngB GTPase family.</text>
</comment>
<evidence type="ECO:0000256" key="6">
    <source>
        <dbReference type="ARBA" id="ARBA00022605"/>
    </source>
</evidence>
<evidence type="ECO:0000256" key="14">
    <source>
        <dbReference type="ARBA" id="ARBA00023134"/>
    </source>
</evidence>
<dbReference type="GO" id="GO:0005525">
    <property type="term" value="F:GTP binding"/>
    <property type="evidence" value="ECO:0007669"/>
    <property type="project" value="UniProtKB-KW"/>
</dbReference>
<dbReference type="InterPro" id="IPR041727">
    <property type="entry name" value="NAGK-C"/>
</dbReference>
<keyword evidence="15" id="KW-0717">Septation</keyword>
<dbReference type="InterPro" id="IPR019987">
    <property type="entry name" value="GTP-bd_ribosome_bio_YsxC"/>
</dbReference>
<evidence type="ECO:0000256" key="8">
    <source>
        <dbReference type="ARBA" id="ARBA00022679"/>
    </source>
</evidence>
<evidence type="ECO:0000256" key="2">
    <source>
        <dbReference type="ARBA" id="ARBA00004828"/>
    </source>
</evidence>
<dbReference type="NCBIfam" id="TIGR00761">
    <property type="entry name" value="argB"/>
    <property type="match status" value="1"/>
</dbReference>
<dbReference type="NCBIfam" id="TIGR03598">
    <property type="entry name" value="GTPase_YsxC"/>
    <property type="match status" value="1"/>
</dbReference>
<dbReference type="CDD" id="cd01876">
    <property type="entry name" value="YihA_EngB"/>
    <property type="match status" value="1"/>
</dbReference>
<dbReference type="PANTHER" id="PTHR11649">
    <property type="entry name" value="MSS1/TRME-RELATED GTP-BINDING PROTEIN"/>
    <property type="match status" value="1"/>
</dbReference>
<dbReference type="GO" id="GO:0006526">
    <property type="term" value="P:L-arginine biosynthetic process"/>
    <property type="evidence" value="ECO:0007669"/>
    <property type="project" value="UniProtKB-KW"/>
</dbReference>
<dbReference type="AlphaFoldDB" id="A0A6A6K0F2"/>
<dbReference type="InterPro" id="IPR027417">
    <property type="entry name" value="P-loop_NTPase"/>
</dbReference>
<keyword evidence="9" id="KW-0479">Metal-binding</keyword>
<evidence type="ECO:0000256" key="5">
    <source>
        <dbReference type="ARBA" id="ARBA00022571"/>
    </source>
</evidence>
<comment type="cofactor">
    <cofactor evidence="1">
        <name>Mg(2+)</name>
        <dbReference type="ChEBI" id="CHEBI:18420"/>
    </cofactor>
</comment>
<dbReference type="EC" id="2.7.2.8" evidence="4"/>
<proteinExistence type="inferred from homology"/>
<evidence type="ECO:0000313" key="19">
    <source>
        <dbReference type="Proteomes" id="UP000467840"/>
    </source>
</evidence>
<gene>
    <name evidence="18" type="ORF">GH714_042759</name>
</gene>